<dbReference type="OrthoDB" id="9766909at2"/>
<keyword evidence="7" id="KW-0808">Transferase</keyword>
<dbReference type="GO" id="GO:0008955">
    <property type="term" value="F:peptidoglycan glycosyltransferase activity"/>
    <property type="evidence" value="ECO:0007669"/>
    <property type="project" value="UniProtKB-EC"/>
</dbReference>
<dbReference type="EMBL" id="QYUM01000002">
    <property type="protein sequence ID" value="RJF93450.1"/>
    <property type="molecule type" value="Genomic_DNA"/>
</dbReference>
<feature type="region of interest" description="Disordered" evidence="15">
    <location>
        <begin position="1"/>
        <end position="39"/>
    </location>
</feature>
<dbReference type="GO" id="GO:0009252">
    <property type="term" value="P:peptidoglycan biosynthetic process"/>
    <property type="evidence" value="ECO:0007669"/>
    <property type="project" value="UniProtKB-UniPathway"/>
</dbReference>
<dbReference type="InterPro" id="IPR023346">
    <property type="entry name" value="Lysozyme-like_dom_sf"/>
</dbReference>
<feature type="compositionally biased region" description="Pro residues" evidence="15">
    <location>
        <begin position="26"/>
        <end position="37"/>
    </location>
</feature>
<keyword evidence="11" id="KW-0511">Multifunctional enzyme</keyword>
<dbReference type="InterPro" id="IPR012338">
    <property type="entry name" value="Beta-lactam/transpept-like"/>
</dbReference>
<evidence type="ECO:0000256" key="5">
    <source>
        <dbReference type="ARBA" id="ARBA00022670"/>
    </source>
</evidence>
<dbReference type="GO" id="GO:0008658">
    <property type="term" value="F:penicillin binding"/>
    <property type="evidence" value="ECO:0007669"/>
    <property type="project" value="InterPro"/>
</dbReference>
<dbReference type="UniPathway" id="UPA00219"/>
<evidence type="ECO:0000256" key="12">
    <source>
        <dbReference type="ARBA" id="ARBA00023316"/>
    </source>
</evidence>
<dbReference type="Gene3D" id="1.10.3810.10">
    <property type="entry name" value="Biosynthetic peptidoglycan transglycosylase-like"/>
    <property type="match status" value="1"/>
</dbReference>
<evidence type="ECO:0000256" key="2">
    <source>
        <dbReference type="ARBA" id="ARBA00007090"/>
    </source>
</evidence>
<dbReference type="InterPro" id="IPR001460">
    <property type="entry name" value="PCN-bd_Tpept"/>
</dbReference>
<dbReference type="GO" id="GO:0008360">
    <property type="term" value="P:regulation of cell shape"/>
    <property type="evidence" value="ECO:0007669"/>
    <property type="project" value="UniProtKB-KW"/>
</dbReference>
<dbReference type="AlphaFoldDB" id="A0A418WQC9"/>
<keyword evidence="9" id="KW-0133">Cell shape</keyword>
<keyword evidence="8" id="KW-0378">Hydrolase</keyword>
<keyword evidence="16" id="KW-0472">Membrane</keyword>
<dbReference type="InterPro" id="IPR050396">
    <property type="entry name" value="Glycosyltr_51/Transpeptidase"/>
</dbReference>
<evidence type="ECO:0000313" key="19">
    <source>
        <dbReference type="EMBL" id="RJF93450.1"/>
    </source>
</evidence>
<comment type="caution">
    <text evidence="19">The sequence shown here is derived from an EMBL/GenBank/DDBJ whole genome shotgun (WGS) entry which is preliminary data.</text>
</comment>
<sequence>MNEIFRGPDGASAADPRNLPGIAPDAGPPLAPEPSTPSPGERIFRRWKRIALAVLALFAVLVAWLAITAPLSRSLQPIAPPSITLLSSEGRPIARRGAIIDEPVIIAELPEHVPQAFMAIEDRRFYSHPGIDPLGIARAAWRNLLAGGVREGGSTITQQLAKVAFLKADRTAARKLREVLIAFWLEAWLTKDGILARYLSNVYFGDNVYGLRAASLHYFNRQPEKLTVPQAAMLAGLLKAPSRLSPAVNLKGARARSKVVIAAMVDAGYIDQKTADGLSPARIDIRPLRDMPTGTYFADWVIPDARDRAGAVYAEQRVETTLDSDLQRVAERVVRRAGLGKAQVALVAMRPDGEVVAMVGGKSYADSPFNRATQARRQPGSTFKLFVYLAALRAGMTPDTLVDDSPLTIGDWSPANNNGRYRGKISLRQAFAQSSNVAAVRLAEAVGRQNVIRAARDLGITSPLGDQPSLALGTSGVTLLELTSAYAAVAADSYPVRARGLPEGERSWFDSMWDRKRSFGGDTQDMLLELLSAAANDGTGRSAALRTATFGKTGTTQDNRDAIFIGFAGDLVTGVWIGNDDNSPLPGVGGGGLPARIWRDFMAQAVNDAPAVRTAAPEPEAEAIENEAAATINAEVGGLEIGVEIGPEQINISAQPAPGDVPPQPRPGDRPVVIPPPVVPTAPQERMTEPQR</sequence>
<dbReference type="GO" id="GO:0009002">
    <property type="term" value="F:serine-type D-Ala-D-Ala carboxypeptidase activity"/>
    <property type="evidence" value="ECO:0007669"/>
    <property type="project" value="UniProtKB-EC"/>
</dbReference>
<evidence type="ECO:0000259" key="17">
    <source>
        <dbReference type="Pfam" id="PF00905"/>
    </source>
</evidence>
<evidence type="ECO:0000256" key="11">
    <source>
        <dbReference type="ARBA" id="ARBA00023268"/>
    </source>
</evidence>
<evidence type="ECO:0000259" key="18">
    <source>
        <dbReference type="Pfam" id="PF00912"/>
    </source>
</evidence>
<dbReference type="SUPFAM" id="SSF53955">
    <property type="entry name" value="Lysozyme-like"/>
    <property type="match status" value="1"/>
</dbReference>
<dbReference type="Pfam" id="PF00905">
    <property type="entry name" value="Transpeptidase"/>
    <property type="match status" value="1"/>
</dbReference>
<proteinExistence type="inferred from homology"/>
<feature type="domain" description="Glycosyl transferase family 51" evidence="18">
    <location>
        <begin position="101"/>
        <end position="264"/>
    </location>
</feature>
<evidence type="ECO:0000256" key="8">
    <source>
        <dbReference type="ARBA" id="ARBA00022801"/>
    </source>
</evidence>
<comment type="similarity">
    <text evidence="3">In the N-terminal section; belongs to the glycosyltransferase 51 family.</text>
</comment>
<evidence type="ECO:0000256" key="14">
    <source>
        <dbReference type="ARBA" id="ARBA00049902"/>
    </source>
</evidence>
<name>A0A418WQC9_9SPHN</name>
<dbReference type="PANTHER" id="PTHR32282">
    <property type="entry name" value="BINDING PROTEIN TRANSPEPTIDASE, PUTATIVE-RELATED"/>
    <property type="match status" value="1"/>
</dbReference>
<comment type="pathway">
    <text evidence="1">Cell wall biogenesis; peptidoglycan biosynthesis.</text>
</comment>
<keyword evidence="20" id="KW-1185">Reference proteome</keyword>
<dbReference type="GO" id="GO:0071555">
    <property type="term" value="P:cell wall organization"/>
    <property type="evidence" value="ECO:0007669"/>
    <property type="project" value="UniProtKB-KW"/>
</dbReference>
<evidence type="ECO:0000256" key="9">
    <source>
        <dbReference type="ARBA" id="ARBA00022960"/>
    </source>
</evidence>
<dbReference type="Pfam" id="PF00912">
    <property type="entry name" value="Transgly"/>
    <property type="match status" value="1"/>
</dbReference>
<dbReference type="SUPFAM" id="SSF56601">
    <property type="entry name" value="beta-lactamase/transpeptidase-like"/>
    <property type="match status" value="1"/>
</dbReference>
<keyword evidence="4" id="KW-0121">Carboxypeptidase</keyword>
<comment type="catalytic activity">
    <reaction evidence="14">
        <text>[GlcNAc-(1-&gt;4)-Mur2Ac(oyl-L-Ala-gamma-D-Glu-L-Lys-D-Ala-D-Ala)](n)-di-trans,octa-cis-undecaprenyl diphosphate + beta-D-GlcNAc-(1-&gt;4)-Mur2Ac(oyl-L-Ala-gamma-D-Glu-L-Lys-D-Ala-D-Ala)-di-trans,octa-cis-undecaprenyl diphosphate = [GlcNAc-(1-&gt;4)-Mur2Ac(oyl-L-Ala-gamma-D-Glu-L-Lys-D-Ala-D-Ala)](n+1)-di-trans,octa-cis-undecaprenyl diphosphate + di-trans,octa-cis-undecaprenyl diphosphate + H(+)</text>
        <dbReference type="Rhea" id="RHEA:23708"/>
        <dbReference type="Rhea" id="RHEA-COMP:9602"/>
        <dbReference type="Rhea" id="RHEA-COMP:9603"/>
        <dbReference type="ChEBI" id="CHEBI:15378"/>
        <dbReference type="ChEBI" id="CHEBI:58405"/>
        <dbReference type="ChEBI" id="CHEBI:60033"/>
        <dbReference type="ChEBI" id="CHEBI:78435"/>
        <dbReference type="EC" id="2.4.99.28"/>
    </reaction>
</comment>
<evidence type="ECO:0000313" key="20">
    <source>
        <dbReference type="Proteomes" id="UP000286100"/>
    </source>
</evidence>
<protein>
    <submittedName>
        <fullName evidence="19">Penicillin-binding protein</fullName>
    </submittedName>
</protein>
<reference evidence="19 20" key="1">
    <citation type="submission" date="2018-09" db="EMBL/GenBank/DDBJ databases">
        <authorList>
            <person name="Zhu H."/>
        </authorList>
    </citation>
    <scope>NUCLEOTIDE SEQUENCE [LARGE SCALE GENOMIC DNA]</scope>
    <source>
        <strain evidence="19 20">K2R01-6</strain>
    </source>
</reference>
<keyword evidence="12" id="KW-0961">Cell wall biogenesis/degradation</keyword>
<dbReference type="GO" id="GO:0006508">
    <property type="term" value="P:proteolysis"/>
    <property type="evidence" value="ECO:0007669"/>
    <property type="project" value="UniProtKB-KW"/>
</dbReference>
<evidence type="ECO:0000256" key="15">
    <source>
        <dbReference type="SAM" id="MobiDB-lite"/>
    </source>
</evidence>
<keyword evidence="6" id="KW-0328">Glycosyltransferase</keyword>
<keyword evidence="16" id="KW-1133">Transmembrane helix</keyword>
<feature type="region of interest" description="Disordered" evidence="15">
    <location>
        <begin position="649"/>
        <end position="692"/>
    </location>
</feature>
<evidence type="ECO:0000256" key="16">
    <source>
        <dbReference type="SAM" id="Phobius"/>
    </source>
</evidence>
<organism evidence="19 20">
    <name type="scientific">Sphingomonas cavernae</name>
    <dbReference type="NCBI Taxonomy" id="2320861"/>
    <lineage>
        <taxon>Bacteria</taxon>
        <taxon>Pseudomonadati</taxon>
        <taxon>Pseudomonadota</taxon>
        <taxon>Alphaproteobacteria</taxon>
        <taxon>Sphingomonadales</taxon>
        <taxon>Sphingomonadaceae</taxon>
        <taxon>Sphingomonas</taxon>
    </lineage>
</organism>
<gene>
    <name evidence="19" type="ORF">D3876_03725</name>
</gene>
<accession>A0A418WQC9</accession>
<dbReference type="InterPro" id="IPR001264">
    <property type="entry name" value="Glyco_trans_51"/>
</dbReference>
<dbReference type="InterPro" id="IPR036950">
    <property type="entry name" value="PBP_transglycosylase"/>
</dbReference>
<evidence type="ECO:0000256" key="6">
    <source>
        <dbReference type="ARBA" id="ARBA00022676"/>
    </source>
</evidence>
<feature type="transmembrane region" description="Helical" evidence="16">
    <location>
        <begin position="50"/>
        <end position="71"/>
    </location>
</feature>
<evidence type="ECO:0000256" key="3">
    <source>
        <dbReference type="ARBA" id="ARBA00007739"/>
    </source>
</evidence>
<dbReference type="GO" id="GO:0030288">
    <property type="term" value="C:outer membrane-bounded periplasmic space"/>
    <property type="evidence" value="ECO:0007669"/>
    <property type="project" value="TreeGrafter"/>
</dbReference>
<evidence type="ECO:0000256" key="1">
    <source>
        <dbReference type="ARBA" id="ARBA00004752"/>
    </source>
</evidence>
<evidence type="ECO:0000256" key="4">
    <source>
        <dbReference type="ARBA" id="ARBA00022645"/>
    </source>
</evidence>
<dbReference type="RefSeq" id="WP_119759728.1">
    <property type="nucleotide sequence ID" value="NZ_QYUM01000002.1"/>
</dbReference>
<evidence type="ECO:0000256" key="13">
    <source>
        <dbReference type="ARBA" id="ARBA00034000"/>
    </source>
</evidence>
<keyword evidence="16" id="KW-0812">Transmembrane</keyword>
<evidence type="ECO:0000256" key="7">
    <source>
        <dbReference type="ARBA" id="ARBA00022679"/>
    </source>
</evidence>
<dbReference type="PANTHER" id="PTHR32282:SF33">
    <property type="entry name" value="PEPTIDOGLYCAN GLYCOSYLTRANSFERASE"/>
    <property type="match status" value="1"/>
</dbReference>
<dbReference type="Gene3D" id="3.40.710.10">
    <property type="entry name" value="DD-peptidase/beta-lactamase superfamily"/>
    <property type="match status" value="1"/>
</dbReference>
<keyword evidence="5" id="KW-0645">Protease</keyword>
<feature type="domain" description="Penicillin-binding protein transpeptidase" evidence="17">
    <location>
        <begin position="346"/>
        <end position="560"/>
    </location>
</feature>
<comment type="similarity">
    <text evidence="2">In the C-terminal section; belongs to the transpeptidase family.</text>
</comment>
<dbReference type="Proteomes" id="UP000286100">
    <property type="component" value="Unassembled WGS sequence"/>
</dbReference>
<dbReference type="FunFam" id="1.10.3810.10:FF:000001">
    <property type="entry name" value="Penicillin-binding protein 1A"/>
    <property type="match status" value="1"/>
</dbReference>
<comment type="catalytic activity">
    <reaction evidence="13">
        <text>Preferential cleavage: (Ac)2-L-Lys-D-Ala-|-D-Ala. Also transpeptidation of peptidyl-alanyl moieties that are N-acyl substituents of D-alanine.</text>
        <dbReference type="EC" id="3.4.16.4"/>
    </reaction>
</comment>
<keyword evidence="10" id="KW-0573">Peptidoglycan synthesis</keyword>
<evidence type="ECO:0000256" key="10">
    <source>
        <dbReference type="ARBA" id="ARBA00022984"/>
    </source>
</evidence>